<evidence type="ECO:0000256" key="1">
    <source>
        <dbReference type="SAM" id="MobiDB-lite"/>
    </source>
</evidence>
<organism evidence="2 3">
    <name type="scientific">Tetraparma gracilis</name>
    <dbReference type="NCBI Taxonomy" id="2962635"/>
    <lineage>
        <taxon>Eukaryota</taxon>
        <taxon>Sar</taxon>
        <taxon>Stramenopiles</taxon>
        <taxon>Ochrophyta</taxon>
        <taxon>Bolidophyceae</taxon>
        <taxon>Parmales</taxon>
        <taxon>Triparmaceae</taxon>
        <taxon>Tetraparma</taxon>
    </lineage>
</organism>
<feature type="compositionally biased region" description="Pro residues" evidence="1">
    <location>
        <begin position="30"/>
        <end position="39"/>
    </location>
</feature>
<keyword evidence="3" id="KW-1185">Reference proteome</keyword>
<dbReference type="EMBL" id="BRYB01001504">
    <property type="protein sequence ID" value="GMI27270.1"/>
    <property type="molecule type" value="Genomic_DNA"/>
</dbReference>
<evidence type="ECO:0000313" key="2">
    <source>
        <dbReference type="EMBL" id="GMI27270.1"/>
    </source>
</evidence>
<accession>A0ABQ6MJW2</accession>
<gene>
    <name evidence="2" type="ORF">TeGR_g4508</name>
</gene>
<dbReference type="Proteomes" id="UP001165060">
    <property type="component" value="Unassembled WGS sequence"/>
</dbReference>
<proteinExistence type="predicted"/>
<protein>
    <submittedName>
        <fullName evidence="2">Uncharacterized protein</fullName>
    </submittedName>
</protein>
<feature type="region of interest" description="Disordered" evidence="1">
    <location>
        <begin position="20"/>
        <end position="48"/>
    </location>
</feature>
<name>A0ABQ6MJW2_9STRA</name>
<comment type="caution">
    <text evidence="2">The sequence shown here is derived from an EMBL/GenBank/DDBJ whole genome shotgun (WGS) entry which is preliminary data.</text>
</comment>
<evidence type="ECO:0000313" key="3">
    <source>
        <dbReference type="Proteomes" id="UP001165060"/>
    </source>
</evidence>
<sequence length="511" mass="55630">MDADPAAVLAHLKLKASNEIKASEIEAPGDPHPPPPSSSLPPELQTLPSLPPELQELLASLPPGASAAAWAGPPLRGENPGAHRCDFGQLCQRPFCLYAHPAPVIGATGEMPFYESVRDVATAKPGMLLAAFAFALKKKKVSVPSSVDSELRCSLSALRKAAQLGFCELREKGTGVADEERPRNARADKLQGAFQRDPNDHADIPDQNIAGISAALDEFDRCPPRQPNKWHKILAFLLSRFNVEVDRERRLYRLATSLPPRHPPTVLQPASVSSVASSLAHPPSPPLTPVEKHYLLFRETHIGFLYTVSDDANHSIGAKIVVGDTVACSPPSTRFRLLPFYPRHDPKGDMASLLKYLRDKEKAGVVSLESGASSLLLLPMTPADRLLVENPDGDVDGFRLHVATEKRPASPPLATAQEKKKARAPQASIVVRDLNFVTLRTLKALPVFRNAAKIQMAAENNAAEVLFDSAEEARRVHEECRWGGGRDQQSFVRIHVNGKERDLALELVDGD</sequence>
<reference evidence="2 3" key="1">
    <citation type="journal article" date="2023" name="Commun. Biol.">
        <title>Genome analysis of Parmales, the sister group of diatoms, reveals the evolutionary specialization of diatoms from phago-mixotrophs to photoautotrophs.</title>
        <authorList>
            <person name="Ban H."/>
            <person name="Sato S."/>
            <person name="Yoshikawa S."/>
            <person name="Yamada K."/>
            <person name="Nakamura Y."/>
            <person name="Ichinomiya M."/>
            <person name="Sato N."/>
            <person name="Blanc-Mathieu R."/>
            <person name="Endo H."/>
            <person name="Kuwata A."/>
            <person name="Ogata H."/>
        </authorList>
    </citation>
    <scope>NUCLEOTIDE SEQUENCE [LARGE SCALE GENOMIC DNA]</scope>
</reference>